<dbReference type="Proteomes" id="UP000480410">
    <property type="component" value="Unassembled WGS sequence"/>
</dbReference>
<proteinExistence type="predicted"/>
<feature type="transmembrane region" description="Helical" evidence="3">
    <location>
        <begin position="115"/>
        <end position="132"/>
    </location>
</feature>
<dbReference type="GO" id="GO:0043709">
    <property type="term" value="P:cell adhesion involved in single-species biofilm formation"/>
    <property type="evidence" value="ECO:0007669"/>
    <property type="project" value="TreeGrafter"/>
</dbReference>
<dbReference type="GO" id="GO:0005886">
    <property type="term" value="C:plasma membrane"/>
    <property type="evidence" value="ECO:0007669"/>
    <property type="project" value="TreeGrafter"/>
</dbReference>
<dbReference type="InterPro" id="IPR043128">
    <property type="entry name" value="Rev_trsase/Diguanyl_cyclase"/>
</dbReference>
<dbReference type="GO" id="GO:1902201">
    <property type="term" value="P:negative regulation of bacterial-type flagellum-dependent cell motility"/>
    <property type="evidence" value="ECO:0007669"/>
    <property type="project" value="TreeGrafter"/>
</dbReference>
<evidence type="ECO:0000313" key="6">
    <source>
        <dbReference type="EMBL" id="NER62647.1"/>
    </source>
</evidence>
<dbReference type="PANTHER" id="PTHR45138:SF9">
    <property type="entry name" value="DIGUANYLATE CYCLASE DGCM-RELATED"/>
    <property type="match status" value="1"/>
</dbReference>
<dbReference type="Pfam" id="PF00990">
    <property type="entry name" value="GGDEF"/>
    <property type="match status" value="1"/>
</dbReference>
<evidence type="ECO:0000313" key="5">
    <source>
        <dbReference type="EMBL" id="NER59201.1"/>
    </source>
</evidence>
<reference evidence="7 8" key="1">
    <citation type="submission" date="2020-02" db="EMBL/GenBank/DDBJ databases">
        <title>Broccoli isolated Pseudomonas sp.</title>
        <authorList>
            <person name="Fujikawa T."/>
            <person name="Sawada H."/>
        </authorList>
    </citation>
    <scope>NUCLEOTIDE SEQUENCE [LARGE SCALE GENOMIC DNA]</scope>
    <source>
        <strain evidence="6 8">MAFF212427</strain>
        <strain evidence="5 7">MAFF212428</strain>
    </source>
</reference>
<dbReference type="CDD" id="cd01949">
    <property type="entry name" value="GGDEF"/>
    <property type="match status" value="1"/>
</dbReference>
<dbReference type="NCBIfam" id="TIGR00254">
    <property type="entry name" value="GGDEF"/>
    <property type="match status" value="1"/>
</dbReference>
<feature type="domain" description="GGDEF" evidence="4">
    <location>
        <begin position="233"/>
        <end position="359"/>
    </location>
</feature>
<feature type="transmembrane region" description="Helical" evidence="3">
    <location>
        <begin position="166"/>
        <end position="184"/>
    </location>
</feature>
<keyword evidence="8" id="KW-1185">Reference proteome</keyword>
<keyword evidence="3" id="KW-0472">Membrane</keyword>
<dbReference type="RefSeq" id="WP_163940254.1">
    <property type="nucleotide sequence ID" value="NZ_JAAHBU010000003.1"/>
</dbReference>
<keyword evidence="3" id="KW-1133">Transmembrane helix</keyword>
<dbReference type="Gene3D" id="3.30.70.270">
    <property type="match status" value="1"/>
</dbReference>
<dbReference type="Proteomes" id="UP000482634">
    <property type="component" value="Unassembled WGS sequence"/>
</dbReference>
<dbReference type="PANTHER" id="PTHR45138">
    <property type="entry name" value="REGULATORY COMPONENTS OF SENSORY TRANSDUCTION SYSTEM"/>
    <property type="match status" value="1"/>
</dbReference>
<dbReference type="EMBL" id="JAAHBU010000003">
    <property type="protein sequence ID" value="NER62647.1"/>
    <property type="molecule type" value="Genomic_DNA"/>
</dbReference>
<feature type="transmembrane region" description="Helical" evidence="3">
    <location>
        <begin position="62"/>
        <end position="82"/>
    </location>
</feature>
<evidence type="ECO:0000256" key="2">
    <source>
        <dbReference type="ARBA" id="ARBA00034247"/>
    </source>
</evidence>
<feature type="transmembrane region" description="Helical" evidence="3">
    <location>
        <begin position="33"/>
        <end position="56"/>
    </location>
</feature>
<dbReference type="EC" id="2.7.7.65" evidence="1"/>
<name>A0A6B3NT03_9PSED</name>
<evidence type="ECO:0000256" key="3">
    <source>
        <dbReference type="SAM" id="Phobius"/>
    </source>
</evidence>
<protein>
    <recommendedName>
        <fullName evidence="1">diguanylate cyclase</fullName>
        <ecNumber evidence="1">2.7.7.65</ecNumber>
    </recommendedName>
</protein>
<dbReference type="InterPro" id="IPR000160">
    <property type="entry name" value="GGDEF_dom"/>
</dbReference>
<accession>A0A6M0CNR0</accession>
<accession>A0A6B3NT03</accession>
<dbReference type="SUPFAM" id="SSF55073">
    <property type="entry name" value="Nucleotide cyclase"/>
    <property type="match status" value="1"/>
</dbReference>
<dbReference type="AlphaFoldDB" id="A0A6B3NT03"/>
<dbReference type="SMART" id="SM00267">
    <property type="entry name" value="GGDEF"/>
    <property type="match status" value="1"/>
</dbReference>
<feature type="transmembrane region" description="Helical" evidence="3">
    <location>
        <begin position="137"/>
        <end position="154"/>
    </location>
</feature>
<organism evidence="6 8">
    <name type="scientific">Pseudomonas brassicae</name>
    <dbReference type="NCBI Taxonomy" id="2708063"/>
    <lineage>
        <taxon>Bacteria</taxon>
        <taxon>Pseudomonadati</taxon>
        <taxon>Pseudomonadota</taxon>
        <taxon>Gammaproteobacteria</taxon>
        <taxon>Pseudomonadales</taxon>
        <taxon>Pseudomonadaceae</taxon>
        <taxon>Pseudomonas</taxon>
    </lineage>
</organism>
<evidence type="ECO:0000313" key="7">
    <source>
        <dbReference type="Proteomes" id="UP000480410"/>
    </source>
</evidence>
<evidence type="ECO:0000256" key="1">
    <source>
        <dbReference type="ARBA" id="ARBA00012528"/>
    </source>
</evidence>
<comment type="caution">
    <text evidence="6">The sequence shown here is derived from an EMBL/GenBank/DDBJ whole genome shotgun (WGS) entry which is preliminary data.</text>
</comment>
<dbReference type="InterPro" id="IPR029787">
    <property type="entry name" value="Nucleotide_cyclase"/>
</dbReference>
<dbReference type="PROSITE" id="PS50887">
    <property type="entry name" value="GGDEF"/>
    <property type="match status" value="1"/>
</dbReference>
<keyword evidence="3" id="KW-0812">Transmembrane</keyword>
<feature type="transmembrane region" description="Helical" evidence="3">
    <location>
        <begin position="89"/>
        <end position="109"/>
    </location>
</feature>
<gene>
    <name evidence="5" type="ORF">G3435_02835</name>
    <name evidence="6" type="ORF">G3436_00390</name>
</gene>
<dbReference type="GO" id="GO:0052621">
    <property type="term" value="F:diguanylate cyclase activity"/>
    <property type="evidence" value="ECO:0007669"/>
    <property type="project" value="UniProtKB-EC"/>
</dbReference>
<comment type="catalytic activity">
    <reaction evidence="2">
        <text>2 GTP = 3',3'-c-di-GMP + 2 diphosphate</text>
        <dbReference type="Rhea" id="RHEA:24898"/>
        <dbReference type="ChEBI" id="CHEBI:33019"/>
        <dbReference type="ChEBI" id="CHEBI:37565"/>
        <dbReference type="ChEBI" id="CHEBI:58805"/>
        <dbReference type="EC" id="2.7.7.65"/>
    </reaction>
</comment>
<evidence type="ECO:0000259" key="4">
    <source>
        <dbReference type="PROSITE" id="PS50887"/>
    </source>
</evidence>
<evidence type="ECO:0000313" key="8">
    <source>
        <dbReference type="Proteomes" id="UP000482634"/>
    </source>
</evidence>
<dbReference type="InterPro" id="IPR050469">
    <property type="entry name" value="Diguanylate_Cyclase"/>
</dbReference>
<sequence length="359" mass="40600">MFKTIEAQVRKNIAPPQVRADFRQHDFERLHSFCLLIFGLSTGIWVVFDLLVSFIGGQGFTYLSMVFIGVLASLTVVLLFVHKAEHFNVLNLIFIGVIALGIRLVIDGIPEDLRSGWLVLGASSILYSASVLPLRRWSFFTTLVLTWLLLNPYSVPQTHLLDLRGTMILCYSTFITGLTVYSYLKLRQAKLQNFSMSRMLLEHAYIDALTEIPNRRSFMAKAEMHQRFAADEPGHYIAMVDVDNFKRVNDQFGHDSGDVVLKRIAANIKASLHEFEYARLGGEEFVIYLWGLDPAATEQRIDALCRRVREDRGEHPVTVSIGLAPIEQGDTIGMALSKADQALYSAKRSGKDRVVRWSE</sequence>
<dbReference type="EMBL" id="JAAHBV010000047">
    <property type="protein sequence ID" value="NER59201.1"/>
    <property type="molecule type" value="Genomic_DNA"/>
</dbReference>